<dbReference type="InterPro" id="IPR016032">
    <property type="entry name" value="Sig_transdc_resp-reg_C-effctor"/>
</dbReference>
<dbReference type="SMART" id="SM00421">
    <property type="entry name" value="HTH_LUXR"/>
    <property type="match status" value="1"/>
</dbReference>
<dbReference type="STRING" id="408657.SAMN04487995_5972"/>
<dbReference type="RefSeq" id="WP_090341906.1">
    <property type="nucleotide sequence ID" value="NZ_FNXY01000011.1"/>
</dbReference>
<evidence type="ECO:0000259" key="1">
    <source>
        <dbReference type="PROSITE" id="PS50043"/>
    </source>
</evidence>
<dbReference type="PROSITE" id="PS00622">
    <property type="entry name" value="HTH_LUXR_1"/>
    <property type="match status" value="1"/>
</dbReference>
<proteinExistence type="predicted"/>
<dbReference type="AlphaFoldDB" id="A0A1H7AUQ0"/>
<keyword evidence="2" id="KW-0238">DNA-binding</keyword>
<dbReference type="InterPro" id="IPR000792">
    <property type="entry name" value="Tscrpt_reg_LuxR_C"/>
</dbReference>
<dbReference type="EMBL" id="FNXY01000011">
    <property type="protein sequence ID" value="SEJ69309.1"/>
    <property type="molecule type" value="Genomic_DNA"/>
</dbReference>
<dbReference type="GO" id="GO:0006355">
    <property type="term" value="P:regulation of DNA-templated transcription"/>
    <property type="evidence" value="ECO:0007669"/>
    <property type="project" value="InterPro"/>
</dbReference>
<organism evidence="2 3">
    <name type="scientific">Dyadobacter koreensis</name>
    <dbReference type="NCBI Taxonomy" id="408657"/>
    <lineage>
        <taxon>Bacteria</taxon>
        <taxon>Pseudomonadati</taxon>
        <taxon>Bacteroidota</taxon>
        <taxon>Cytophagia</taxon>
        <taxon>Cytophagales</taxon>
        <taxon>Spirosomataceae</taxon>
        <taxon>Dyadobacter</taxon>
    </lineage>
</organism>
<dbReference type="OrthoDB" id="191163at2"/>
<accession>A0A1H7AUQ0</accession>
<dbReference type="InterPro" id="IPR051015">
    <property type="entry name" value="EvgA-like"/>
</dbReference>
<dbReference type="PANTHER" id="PTHR45566:SF1">
    <property type="entry name" value="HTH-TYPE TRANSCRIPTIONAL REGULATOR YHJB-RELATED"/>
    <property type="match status" value="1"/>
</dbReference>
<evidence type="ECO:0000313" key="2">
    <source>
        <dbReference type="EMBL" id="SEJ69309.1"/>
    </source>
</evidence>
<dbReference type="GO" id="GO:0003677">
    <property type="term" value="F:DNA binding"/>
    <property type="evidence" value="ECO:0007669"/>
    <property type="project" value="UniProtKB-KW"/>
</dbReference>
<name>A0A1H7AUQ0_9BACT</name>
<dbReference type="Proteomes" id="UP000199532">
    <property type="component" value="Unassembled WGS sequence"/>
</dbReference>
<dbReference type="Gene3D" id="3.40.50.2300">
    <property type="match status" value="1"/>
</dbReference>
<sequence>MKLLVISHIEIFLLGLRRIVELVITDAEVIINPSINPVGAENEWNQYDMLILHISDHSDNVSDFLKVRKHFRKDIKVLILSDEAGLIEAKFLFSLGVKGYTDSRSSLKSIEEAIRIVLSGKLYADSSLIIESFDSHLKKNESAVASLFKLSVKELEIATYLIQGFGTNQISQLTNRKPTTISTQKTNIFNKLKVRNVVELMKLM</sequence>
<dbReference type="Pfam" id="PF00196">
    <property type="entry name" value="GerE"/>
    <property type="match status" value="1"/>
</dbReference>
<protein>
    <submittedName>
        <fullName evidence="2">DNA-binding response regulator, NarL/FixJ family, contains REC and HTH domains</fullName>
    </submittedName>
</protein>
<evidence type="ECO:0000313" key="3">
    <source>
        <dbReference type="Proteomes" id="UP000199532"/>
    </source>
</evidence>
<dbReference type="CDD" id="cd06170">
    <property type="entry name" value="LuxR_C_like"/>
    <property type="match status" value="1"/>
</dbReference>
<gene>
    <name evidence="2" type="ORF">SAMN04487995_5972</name>
</gene>
<dbReference type="PROSITE" id="PS50043">
    <property type="entry name" value="HTH_LUXR_2"/>
    <property type="match status" value="1"/>
</dbReference>
<keyword evidence="3" id="KW-1185">Reference proteome</keyword>
<dbReference type="PANTHER" id="PTHR45566">
    <property type="entry name" value="HTH-TYPE TRANSCRIPTIONAL REGULATOR YHJB-RELATED"/>
    <property type="match status" value="1"/>
</dbReference>
<dbReference type="SUPFAM" id="SSF46894">
    <property type="entry name" value="C-terminal effector domain of the bipartite response regulators"/>
    <property type="match status" value="1"/>
</dbReference>
<feature type="domain" description="HTH luxR-type" evidence="1">
    <location>
        <begin position="143"/>
        <end position="204"/>
    </location>
</feature>
<reference evidence="2 3" key="1">
    <citation type="submission" date="2016-10" db="EMBL/GenBank/DDBJ databases">
        <authorList>
            <person name="de Groot N.N."/>
        </authorList>
    </citation>
    <scope>NUCLEOTIDE SEQUENCE [LARGE SCALE GENOMIC DNA]</scope>
    <source>
        <strain evidence="2 3">DSM 19938</strain>
    </source>
</reference>